<evidence type="ECO:0000313" key="1">
    <source>
        <dbReference type="EMBL" id="EFF82313.1"/>
    </source>
</evidence>
<protein>
    <submittedName>
        <fullName evidence="1">Uncharacterized protein</fullName>
    </submittedName>
</protein>
<dbReference type="HOGENOM" id="CLU_3211138_0_0_6"/>
<dbReference type="EMBL" id="ADMT01000181">
    <property type="protein sequence ID" value="EFF82313.1"/>
    <property type="molecule type" value="Genomic_DNA"/>
</dbReference>
<dbReference type="AlphaFoldDB" id="D4XR94"/>
<evidence type="ECO:0000313" key="2">
    <source>
        <dbReference type="Proteomes" id="UP000003085"/>
    </source>
</evidence>
<reference evidence="2" key="1">
    <citation type="submission" date="2010-03" db="EMBL/GenBank/DDBJ databases">
        <title>Complete sequence of Mobiluncus curtisii ATCC 43063.</title>
        <authorList>
            <person name="Muzny D."/>
            <person name="Qin X."/>
            <person name="Deng J."/>
            <person name="Jiang H."/>
            <person name="Liu Y."/>
            <person name="Qu J."/>
            <person name="Song X.-Z."/>
            <person name="Zhang L."/>
            <person name="Thornton R."/>
            <person name="Coyle M."/>
            <person name="Francisco L."/>
            <person name="Jackson L."/>
            <person name="Javaid M."/>
            <person name="Korchina V."/>
            <person name="Kovar C."/>
            <person name="Mata R."/>
            <person name="Mathew T."/>
            <person name="Ngo R."/>
            <person name="Nguyen L."/>
            <person name="Nguyen N."/>
            <person name="Okwuonu G."/>
            <person name="Ongeri F."/>
            <person name="Pham C."/>
            <person name="Simmons D."/>
            <person name="Wilczek-Boney K."/>
            <person name="Hale W."/>
            <person name="Jakkamsetti A."/>
            <person name="Pham P."/>
            <person name="Ruth R."/>
            <person name="San Lucas F."/>
            <person name="Warren J."/>
            <person name="Zhang J."/>
            <person name="Zhao Z."/>
            <person name="Zhou C."/>
            <person name="Zhu D."/>
            <person name="Lee S."/>
            <person name="Bess C."/>
            <person name="Blankenburg K."/>
            <person name="Forbes L."/>
            <person name="Fu Q."/>
            <person name="Gubbala S."/>
            <person name="Hirani K."/>
            <person name="Jayaseelan J.C."/>
            <person name="Lara F."/>
            <person name="Munidasa M."/>
            <person name="Palculict T."/>
            <person name="Patil S."/>
            <person name="Pu L.-L."/>
            <person name="Saada N."/>
            <person name="Tang L."/>
            <person name="Weissenberger G."/>
            <person name="Zhu Y."/>
            <person name="Hemphill L."/>
            <person name="Shang Y."/>
            <person name="Youmans B."/>
            <person name="Ayvaz T."/>
            <person name="Ross M."/>
            <person name="Santibanez J."/>
            <person name="Aqrawi P."/>
            <person name="Gross S."/>
            <person name="Joshi V."/>
            <person name="Fowler G."/>
            <person name="Nazareth L."/>
            <person name="Reid J."/>
            <person name="Worley K."/>
            <person name="Petrosino J."/>
            <person name="Highlander S."/>
            <person name="Gibbs R."/>
            <person name="Gibbs R."/>
        </authorList>
    </citation>
    <scope>NUCLEOTIDE SEQUENCE [LARGE SCALE GENOMIC DNA]</scope>
    <source>
        <strain evidence="2">ATCC 19194</strain>
    </source>
</reference>
<gene>
    <name evidence="1" type="ORF">HMP0015_2236</name>
</gene>
<accession>D4XR94</accession>
<dbReference type="Proteomes" id="UP000003085">
    <property type="component" value="Unassembled WGS sequence"/>
</dbReference>
<sequence>MSLLRINHKSLFPCQKINNKTSSLVNLEYPYPIVKNNLHDYIAL</sequence>
<name>D4XR94_ACIHA</name>
<comment type="caution">
    <text evidence="1">The sequence shown here is derived from an EMBL/GenBank/DDBJ whole genome shotgun (WGS) entry which is preliminary data.</text>
</comment>
<organism evidence="1 2">
    <name type="scientific">Acinetobacter haemolyticus ATCC 19194</name>
    <dbReference type="NCBI Taxonomy" id="707232"/>
    <lineage>
        <taxon>Bacteria</taxon>
        <taxon>Pseudomonadati</taxon>
        <taxon>Pseudomonadota</taxon>
        <taxon>Gammaproteobacteria</taxon>
        <taxon>Moraxellales</taxon>
        <taxon>Moraxellaceae</taxon>
        <taxon>Acinetobacter</taxon>
    </lineage>
</organism>
<proteinExistence type="predicted"/>